<dbReference type="AlphaFoldDB" id="A0A2N8HNB5"/>
<dbReference type="GeneID" id="84023980"/>
<name>A0A2N8HNB5_9BACT</name>
<evidence type="ECO:0000313" key="12">
    <source>
        <dbReference type="Proteomes" id="UP000235914"/>
    </source>
</evidence>
<dbReference type="EMBL" id="PJKN01000004">
    <property type="protein sequence ID" value="PNC56129.1"/>
    <property type="molecule type" value="Genomic_DNA"/>
</dbReference>
<dbReference type="EMBL" id="PJLB01000005">
    <property type="protein sequence ID" value="PND03728.1"/>
    <property type="molecule type" value="Genomic_DNA"/>
</dbReference>
<keyword evidence="2" id="KW-0813">Transport</keyword>
<evidence type="ECO:0000256" key="5">
    <source>
        <dbReference type="ARBA" id="ARBA00022989"/>
    </source>
</evidence>
<sequence>MFRKISQFIAEVKGELKKTTWPWESDPKVKGFKKFRELWGSTLVVLIAMVFLGAFVASFDIFLHSVVNYLIQLAI</sequence>
<feature type="transmembrane region" description="Helical" evidence="8">
    <location>
        <begin position="38"/>
        <end position="59"/>
    </location>
</feature>
<evidence type="ECO:0000313" key="13">
    <source>
        <dbReference type="Proteomes" id="UP000236000"/>
    </source>
</evidence>
<dbReference type="InterPro" id="IPR001901">
    <property type="entry name" value="Translocase_SecE/Sec61-g"/>
</dbReference>
<keyword evidence="4" id="KW-0653">Protein transport</keyword>
<dbReference type="Proteomes" id="UP000236000">
    <property type="component" value="Unassembled WGS sequence"/>
</dbReference>
<dbReference type="OMA" id="WIEIAYI"/>
<dbReference type="EMBL" id="PJKA01000013">
    <property type="protein sequence ID" value="PNC17024.1"/>
    <property type="molecule type" value="Genomic_DNA"/>
</dbReference>
<evidence type="ECO:0000256" key="2">
    <source>
        <dbReference type="ARBA" id="ARBA00022448"/>
    </source>
</evidence>
<evidence type="ECO:0000256" key="1">
    <source>
        <dbReference type="ARBA" id="ARBA00004370"/>
    </source>
</evidence>
<dbReference type="Pfam" id="PF00584">
    <property type="entry name" value="SecE"/>
    <property type="match status" value="1"/>
</dbReference>
<dbReference type="Proteomes" id="UP000236075">
    <property type="component" value="Unassembled WGS sequence"/>
</dbReference>
<accession>A0A2N8HNB5</accession>
<evidence type="ECO:0000256" key="6">
    <source>
        <dbReference type="ARBA" id="ARBA00023010"/>
    </source>
</evidence>
<evidence type="ECO:0000313" key="14">
    <source>
        <dbReference type="Proteomes" id="UP000236075"/>
    </source>
</evidence>
<evidence type="ECO:0000256" key="8">
    <source>
        <dbReference type="SAM" id="Phobius"/>
    </source>
</evidence>
<comment type="subcellular location">
    <subcellularLocation>
        <location evidence="1">Membrane</location>
    </subcellularLocation>
</comment>
<protein>
    <submittedName>
        <fullName evidence="9">Preprotein translocase subunit SecE</fullName>
    </submittedName>
</protein>
<keyword evidence="3 8" id="KW-0812">Transmembrane</keyword>
<evidence type="ECO:0000313" key="10">
    <source>
        <dbReference type="EMBL" id="PNC56129.1"/>
    </source>
</evidence>
<reference evidence="12 13" key="1">
    <citation type="journal article" date="2017" name="BMC Genomics">
        <title>Genome sequencing of 39 Akkermansia muciniphila isolates reveals its population structure, genomic and functional diverisity, and global distribution in mammalian gut microbiotas.</title>
        <authorList>
            <person name="Guo X."/>
            <person name="Li S."/>
            <person name="Zhang J."/>
            <person name="Wu F."/>
            <person name="Li X."/>
            <person name="Wu D."/>
            <person name="Zhang M."/>
            <person name="Ou Z."/>
            <person name="Jie Z."/>
            <person name="Yan Q."/>
            <person name="Li P."/>
            <person name="Yi J."/>
            <person name="Peng Y."/>
        </authorList>
    </citation>
    <scope>NUCLEOTIDE SEQUENCE [LARGE SCALE GENOMIC DNA]</scope>
    <source>
        <strain evidence="9 13">GP24</strain>
        <strain evidence="11 14">GP28</strain>
        <strain evidence="10 12">GP43</strain>
    </source>
</reference>
<keyword evidence="5 8" id="KW-1133">Transmembrane helix</keyword>
<evidence type="ECO:0000313" key="11">
    <source>
        <dbReference type="EMBL" id="PND03728.1"/>
    </source>
</evidence>
<keyword evidence="6" id="KW-0811">Translocation</keyword>
<keyword evidence="7 8" id="KW-0472">Membrane</keyword>
<dbReference type="Gene3D" id="1.20.5.1030">
    <property type="entry name" value="Preprotein translocase secy subunit"/>
    <property type="match status" value="1"/>
</dbReference>
<proteinExistence type="predicted"/>
<dbReference type="Proteomes" id="UP000235914">
    <property type="component" value="Unassembled WGS sequence"/>
</dbReference>
<organism evidence="9 13">
    <name type="scientific">Akkermansia muciniphila</name>
    <dbReference type="NCBI Taxonomy" id="239935"/>
    <lineage>
        <taxon>Bacteria</taxon>
        <taxon>Pseudomonadati</taxon>
        <taxon>Verrucomicrobiota</taxon>
        <taxon>Verrucomicrobiia</taxon>
        <taxon>Verrucomicrobiales</taxon>
        <taxon>Akkermansiaceae</taxon>
        <taxon>Akkermansia</taxon>
    </lineage>
</organism>
<dbReference type="GO" id="GO:0016020">
    <property type="term" value="C:membrane"/>
    <property type="evidence" value="ECO:0007669"/>
    <property type="project" value="UniProtKB-SubCell"/>
</dbReference>
<evidence type="ECO:0000256" key="4">
    <source>
        <dbReference type="ARBA" id="ARBA00022927"/>
    </source>
</evidence>
<dbReference type="GO" id="GO:0006605">
    <property type="term" value="P:protein targeting"/>
    <property type="evidence" value="ECO:0007669"/>
    <property type="project" value="InterPro"/>
</dbReference>
<dbReference type="GO" id="GO:0006886">
    <property type="term" value="P:intracellular protein transport"/>
    <property type="evidence" value="ECO:0007669"/>
    <property type="project" value="InterPro"/>
</dbReference>
<gene>
    <name evidence="11" type="ORF">CXT95_02745</name>
    <name evidence="10" type="ORF">CXU09_08650</name>
    <name evidence="9" type="ORF">CXU22_10275</name>
</gene>
<evidence type="ECO:0000313" key="9">
    <source>
        <dbReference type="EMBL" id="PNC17024.1"/>
    </source>
</evidence>
<evidence type="ECO:0000256" key="3">
    <source>
        <dbReference type="ARBA" id="ARBA00022692"/>
    </source>
</evidence>
<evidence type="ECO:0000256" key="7">
    <source>
        <dbReference type="ARBA" id="ARBA00023136"/>
    </source>
</evidence>
<dbReference type="RefSeq" id="WP_012420088.1">
    <property type="nucleotide sequence ID" value="NZ_AP021898.1"/>
</dbReference>
<dbReference type="OrthoDB" id="197510at2"/>
<dbReference type="InterPro" id="IPR038379">
    <property type="entry name" value="SecE_sf"/>
</dbReference>
<comment type="caution">
    <text evidence="9">The sequence shown here is derived from an EMBL/GenBank/DDBJ whole genome shotgun (WGS) entry which is preliminary data.</text>
</comment>